<dbReference type="RefSeq" id="XP_024583513.1">
    <property type="nucleotide sequence ID" value="XM_024718078.1"/>
</dbReference>
<dbReference type="Proteomes" id="UP000054928">
    <property type="component" value="Unassembled WGS sequence"/>
</dbReference>
<proteinExistence type="predicted"/>
<protein>
    <submittedName>
        <fullName evidence="1">Uncharacterized protein</fullName>
    </submittedName>
</protein>
<name>A0A0P1AXG8_PLAHL</name>
<dbReference type="AlphaFoldDB" id="A0A0P1AXG8"/>
<keyword evidence="2" id="KW-1185">Reference proteome</keyword>
<dbReference type="GeneID" id="36398851"/>
<dbReference type="EMBL" id="CCYD01002371">
    <property type="protein sequence ID" value="CEG47144.1"/>
    <property type="molecule type" value="Genomic_DNA"/>
</dbReference>
<organism evidence="1 2">
    <name type="scientific">Plasmopara halstedii</name>
    <name type="common">Downy mildew of sunflower</name>
    <dbReference type="NCBI Taxonomy" id="4781"/>
    <lineage>
        <taxon>Eukaryota</taxon>
        <taxon>Sar</taxon>
        <taxon>Stramenopiles</taxon>
        <taxon>Oomycota</taxon>
        <taxon>Peronosporomycetes</taxon>
        <taxon>Peronosporales</taxon>
        <taxon>Peronosporaceae</taxon>
        <taxon>Plasmopara</taxon>
    </lineage>
</organism>
<accession>A0A0P1AXG8</accession>
<evidence type="ECO:0000313" key="1">
    <source>
        <dbReference type="EMBL" id="CEG47144.1"/>
    </source>
</evidence>
<evidence type="ECO:0000313" key="2">
    <source>
        <dbReference type="Proteomes" id="UP000054928"/>
    </source>
</evidence>
<reference evidence="2" key="1">
    <citation type="submission" date="2014-09" db="EMBL/GenBank/DDBJ databases">
        <authorList>
            <person name="Sharma Rahul"/>
            <person name="Thines Marco"/>
        </authorList>
    </citation>
    <scope>NUCLEOTIDE SEQUENCE [LARGE SCALE GENOMIC DNA]</scope>
</reference>
<sequence>MCSYTNARCCFVQNAMLGDHIPQYLTLQADDTFNKAALISLCKRIGSAAHEEDMPNLYAAVLFGVRAQ</sequence>